<dbReference type="PANTHER" id="PTHR23226:SF15">
    <property type="entry name" value="ZINC FINGER AND SCAN DOMAIN-CONTAINING PROTEIN 9"/>
    <property type="match status" value="1"/>
</dbReference>
<dbReference type="FunFam" id="1.10.4020.10:FF:000001">
    <property type="entry name" value="zinc finger protein 263 isoform X1"/>
    <property type="match status" value="2"/>
</dbReference>
<evidence type="ECO:0000259" key="17">
    <source>
        <dbReference type="PROSITE" id="PS50804"/>
    </source>
</evidence>
<evidence type="ECO:0000256" key="9">
    <source>
        <dbReference type="ARBA" id="ARBA00023015"/>
    </source>
</evidence>
<feature type="compositionally biased region" description="Basic and acidic residues" evidence="15">
    <location>
        <begin position="660"/>
        <end position="672"/>
    </location>
</feature>
<name>A0A4U1EHY3_MONMO</name>
<dbReference type="InterPro" id="IPR013087">
    <property type="entry name" value="Znf_C2H2_type"/>
</dbReference>
<keyword evidence="4" id="KW-0479">Metal-binding</keyword>
<evidence type="ECO:0000256" key="12">
    <source>
        <dbReference type="ARBA" id="ARBA00023242"/>
    </source>
</evidence>
<accession>A0A4U1EHY3</accession>
<dbReference type="GO" id="GO:0008270">
    <property type="term" value="F:zinc ion binding"/>
    <property type="evidence" value="ECO:0007669"/>
    <property type="project" value="UniProtKB-KW"/>
</dbReference>
<feature type="domain" description="SCAN box" evidence="17">
    <location>
        <begin position="534"/>
        <end position="616"/>
    </location>
</feature>
<evidence type="ECO:0000256" key="15">
    <source>
        <dbReference type="SAM" id="MobiDB-lite"/>
    </source>
</evidence>
<evidence type="ECO:0000256" key="4">
    <source>
        <dbReference type="ARBA" id="ARBA00022723"/>
    </source>
</evidence>
<reference evidence="19" key="1">
    <citation type="journal article" date="2019" name="IScience">
        <title>Narwhal Genome Reveals Long-Term Low Genetic Diversity despite Current Large Abundance Size.</title>
        <authorList>
            <person name="Westbury M.V."/>
            <person name="Petersen B."/>
            <person name="Garde E."/>
            <person name="Heide-Jorgensen M.P."/>
            <person name="Lorenzen E.D."/>
        </authorList>
    </citation>
    <scope>NUCLEOTIDE SEQUENCE [LARGE SCALE GENOMIC DNA]</scope>
</reference>
<feature type="compositionally biased region" description="Low complexity" evidence="15">
    <location>
        <begin position="515"/>
        <end position="530"/>
    </location>
</feature>
<dbReference type="SUPFAM" id="SSF57667">
    <property type="entry name" value="beta-beta-alpha zinc fingers"/>
    <property type="match status" value="5"/>
</dbReference>
<dbReference type="GO" id="GO:0000978">
    <property type="term" value="F:RNA polymerase II cis-regulatory region sequence-specific DNA binding"/>
    <property type="evidence" value="ECO:0007669"/>
    <property type="project" value="TreeGrafter"/>
</dbReference>
<feature type="domain" description="C2H2-type" evidence="16">
    <location>
        <begin position="898"/>
        <end position="925"/>
    </location>
</feature>
<proteinExistence type="inferred from homology"/>
<feature type="region of interest" description="Disordered" evidence="15">
    <location>
        <begin position="515"/>
        <end position="534"/>
    </location>
</feature>
<evidence type="ECO:0000256" key="14">
    <source>
        <dbReference type="PROSITE-ProRule" id="PRU00187"/>
    </source>
</evidence>
<organism evidence="18 19">
    <name type="scientific">Monodon monoceros</name>
    <name type="common">Narwhal</name>
    <name type="synonym">Ceratodon monodon</name>
    <dbReference type="NCBI Taxonomy" id="40151"/>
    <lineage>
        <taxon>Eukaryota</taxon>
        <taxon>Metazoa</taxon>
        <taxon>Chordata</taxon>
        <taxon>Craniata</taxon>
        <taxon>Vertebrata</taxon>
        <taxon>Euteleostomi</taxon>
        <taxon>Mammalia</taxon>
        <taxon>Eutheria</taxon>
        <taxon>Laurasiatheria</taxon>
        <taxon>Artiodactyla</taxon>
        <taxon>Whippomorpha</taxon>
        <taxon>Cetacea</taxon>
        <taxon>Odontoceti</taxon>
        <taxon>Monodontidae</taxon>
        <taxon>Monodon</taxon>
    </lineage>
</organism>
<dbReference type="SMART" id="SM00431">
    <property type="entry name" value="SCAN"/>
    <property type="match status" value="2"/>
</dbReference>
<evidence type="ECO:0000313" key="18">
    <source>
        <dbReference type="EMBL" id="TKC35891.1"/>
    </source>
</evidence>
<feature type="region of interest" description="Disordered" evidence="15">
    <location>
        <begin position="648"/>
        <end position="672"/>
    </location>
</feature>
<dbReference type="FunFam" id="3.30.160.60:FF:001528">
    <property type="entry name" value="Zinc finger and SCAN domain containing 9"/>
    <property type="match status" value="1"/>
</dbReference>
<evidence type="ECO:0000256" key="5">
    <source>
        <dbReference type="ARBA" id="ARBA00022737"/>
    </source>
</evidence>
<comment type="similarity">
    <text evidence="2">Belongs to the krueppel C2H2-type zinc-finger protein family.</text>
</comment>
<feature type="domain" description="C2H2-type" evidence="16">
    <location>
        <begin position="282"/>
        <end position="309"/>
    </location>
</feature>
<keyword evidence="7" id="KW-0862">Zinc</keyword>
<feature type="domain" description="C2H2-type" evidence="16">
    <location>
        <begin position="926"/>
        <end position="953"/>
    </location>
</feature>
<evidence type="ECO:0000313" key="19">
    <source>
        <dbReference type="Proteomes" id="UP000308365"/>
    </source>
</evidence>
<gene>
    <name evidence="18" type="ORF">EI555_005838</name>
</gene>
<feature type="domain" description="C2H2-type" evidence="16">
    <location>
        <begin position="394"/>
        <end position="416"/>
    </location>
</feature>
<dbReference type="FunFam" id="3.30.160.60:FF:001498">
    <property type="entry name" value="Zinc finger protein 404"/>
    <property type="match status" value="1"/>
</dbReference>
<dbReference type="Proteomes" id="UP000308365">
    <property type="component" value="Unassembled WGS sequence"/>
</dbReference>
<evidence type="ECO:0000256" key="1">
    <source>
        <dbReference type="ARBA" id="ARBA00004123"/>
    </source>
</evidence>
<evidence type="ECO:0000256" key="13">
    <source>
        <dbReference type="PROSITE-ProRule" id="PRU00042"/>
    </source>
</evidence>
<dbReference type="FunFam" id="3.30.160.60:FF:000642">
    <property type="entry name" value="Zinc finger with KRAB and SCAN domains 2"/>
    <property type="match status" value="1"/>
</dbReference>
<dbReference type="Gene3D" id="1.10.4020.10">
    <property type="entry name" value="DNA breaking-rejoining enzymes"/>
    <property type="match status" value="2"/>
</dbReference>
<dbReference type="GO" id="GO:0000981">
    <property type="term" value="F:DNA-binding transcription factor activity, RNA polymerase II-specific"/>
    <property type="evidence" value="ECO:0007669"/>
    <property type="project" value="TreeGrafter"/>
</dbReference>
<feature type="domain" description="SCAN box" evidence="17">
    <location>
        <begin position="51"/>
        <end position="133"/>
    </location>
</feature>
<keyword evidence="12 14" id="KW-0539">Nucleus</keyword>
<dbReference type="SMART" id="SM00355">
    <property type="entry name" value="ZnF_C2H2"/>
    <property type="match status" value="8"/>
</dbReference>
<keyword evidence="3" id="KW-1017">Isopeptide bond</keyword>
<dbReference type="InterPro" id="IPR038269">
    <property type="entry name" value="SCAN_sf"/>
</dbReference>
<dbReference type="CDD" id="cd07936">
    <property type="entry name" value="SCAN"/>
    <property type="match status" value="2"/>
</dbReference>
<feature type="domain" description="C2H2-type" evidence="16">
    <location>
        <begin position="338"/>
        <end position="365"/>
    </location>
</feature>
<dbReference type="PANTHER" id="PTHR23226">
    <property type="entry name" value="ZINC FINGER AND SCAN DOMAIN-CONTAINING"/>
    <property type="match status" value="1"/>
</dbReference>
<evidence type="ECO:0000256" key="8">
    <source>
        <dbReference type="ARBA" id="ARBA00022843"/>
    </source>
</evidence>
<evidence type="ECO:0000256" key="10">
    <source>
        <dbReference type="ARBA" id="ARBA00023125"/>
    </source>
</evidence>
<dbReference type="PROSITE" id="PS50804">
    <property type="entry name" value="SCAN_BOX"/>
    <property type="match status" value="2"/>
</dbReference>
<dbReference type="FunFam" id="3.30.160.60:FF:000342">
    <property type="entry name" value="zinc finger protein 394"/>
    <property type="match status" value="1"/>
</dbReference>
<evidence type="ECO:0000259" key="16">
    <source>
        <dbReference type="PROSITE" id="PS50157"/>
    </source>
</evidence>
<dbReference type="InterPro" id="IPR036236">
    <property type="entry name" value="Znf_C2H2_sf"/>
</dbReference>
<dbReference type="GO" id="GO:0005634">
    <property type="term" value="C:nucleus"/>
    <property type="evidence" value="ECO:0007669"/>
    <property type="project" value="UniProtKB-SubCell"/>
</dbReference>
<feature type="domain" description="C2H2-type" evidence="16">
    <location>
        <begin position="870"/>
        <end position="897"/>
    </location>
</feature>
<dbReference type="Pfam" id="PF00096">
    <property type="entry name" value="zf-C2H2"/>
    <property type="match status" value="8"/>
</dbReference>
<dbReference type="Pfam" id="PF02023">
    <property type="entry name" value="SCAN"/>
    <property type="match status" value="2"/>
</dbReference>
<dbReference type="AlphaFoldDB" id="A0A4U1EHY3"/>
<dbReference type="EMBL" id="RWIC01001421">
    <property type="protein sequence ID" value="TKC35891.1"/>
    <property type="molecule type" value="Genomic_DNA"/>
</dbReference>
<evidence type="ECO:0000256" key="7">
    <source>
        <dbReference type="ARBA" id="ARBA00022833"/>
    </source>
</evidence>
<dbReference type="SUPFAM" id="SSF47353">
    <property type="entry name" value="Retrovirus capsid dimerization domain-like"/>
    <property type="match status" value="2"/>
</dbReference>
<evidence type="ECO:0000256" key="11">
    <source>
        <dbReference type="ARBA" id="ARBA00023163"/>
    </source>
</evidence>
<keyword evidence="11" id="KW-0804">Transcription</keyword>
<keyword evidence="9" id="KW-0805">Transcription regulation</keyword>
<evidence type="ECO:0000256" key="2">
    <source>
        <dbReference type="ARBA" id="ARBA00006991"/>
    </source>
</evidence>
<feature type="domain" description="C2H2-type" evidence="16">
    <location>
        <begin position="366"/>
        <end position="393"/>
    </location>
</feature>
<keyword evidence="10" id="KW-0238">DNA-binding</keyword>
<comment type="subcellular location">
    <subcellularLocation>
        <location evidence="1 14">Nucleus</location>
    </subcellularLocation>
</comment>
<dbReference type="FunFam" id="3.30.160.60:FF:000295">
    <property type="entry name" value="zinc finger protein 19"/>
    <property type="match status" value="2"/>
</dbReference>
<feature type="non-terminal residue" evidence="18">
    <location>
        <position position="954"/>
    </location>
</feature>
<keyword evidence="6 13" id="KW-0863">Zinc-finger</keyword>
<feature type="domain" description="C2H2-type" evidence="16">
    <location>
        <begin position="310"/>
        <end position="337"/>
    </location>
</feature>
<dbReference type="FunFam" id="3.30.160.60:FF:000551">
    <property type="entry name" value="zinc finger protein 197 isoform X1"/>
    <property type="match status" value="1"/>
</dbReference>
<protein>
    <recommendedName>
        <fullName evidence="20">SCAN box domain-containing protein</fullName>
    </recommendedName>
</protein>
<evidence type="ECO:0008006" key="20">
    <source>
        <dbReference type="Google" id="ProtNLM"/>
    </source>
</evidence>
<keyword evidence="8" id="KW-0832">Ubl conjugation</keyword>
<evidence type="ECO:0000256" key="6">
    <source>
        <dbReference type="ARBA" id="ARBA00022771"/>
    </source>
</evidence>
<dbReference type="Gene3D" id="3.30.160.60">
    <property type="entry name" value="Classic Zinc Finger"/>
    <property type="match status" value="8"/>
</dbReference>
<dbReference type="PROSITE" id="PS50157">
    <property type="entry name" value="ZINC_FINGER_C2H2_2"/>
    <property type="match status" value="8"/>
</dbReference>
<dbReference type="PROSITE" id="PS00028">
    <property type="entry name" value="ZINC_FINGER_C2H2_1"/>
    <property type="match status" value="8"/>
</dbReference>
<dbReference type="FunFam" id="3.30.160.60:FF:001178">
    <property type="entry name" value="zinc finger protein 287"/>
    <property type="match status" value="1"/>
</dbReference>
<comment type="caution">
    <text evidence="18">The sequence shown here is derived from an EMBL/GenBank/DDBJ whole genome shotgun (WGS) entry which is preliminary data.</text>
</comment>
<keyword evidence="5" id="KW-0677">Repeat</keyword>
<sequence>MNTDSKEVISLDVQAHDVWEELTVKAEAESHLQMQESGLKRSNPLAREIFRRRFRQLCYQETPGPREALTRLRDLCYQWLRPHVSTKEQILDLLVLEQFLCILPKEVQGWVQEHCPESGEEAVILLEDLERELDEPQHEMVAYRHRREVLSKETVSLGEQMSLGLQSQPKEPQLTCDPAQEPHRIGKTGTFLFCKPVVISQLKGGEEPWSHPTGVLRDGMAKTENRELVLRKDCPKRVEPHGKMSYGQTWEISQQDPRHREVGDCKGGVERHWGNPLGAGPHRCEECGKSFAQSSGLVRHQRVHTGERPYECNECGKTFSRSSGLFNHRGIHNIQKRYHCKECGKAFSQSAGLIQHQRIHKGEKPYQCSQCNKSYGRRSFLIEHQRSHTGERPHHCSKCGKSFNRHCNLIRHQKIHVVAELHLQSVHSTKTSFGVTYCGIRGGVQRRTLQRHGLQGAICEVAPQGCPGPLDTRKGTTAVLQMARDSKESAALDAQSAEDRTGILTVKVEKEEASALAAEAGAPGSPAPGSEHSRQRFRGFLYPEAEGPREALSRLRELCRLWLRPEVHTKEQILELLVLEQFLTILPGDLQSWVRKQHPESGEEVVVLLEYLEKQLDEPMPQVERTGGEQGQELFCCKMAVLTPAQRSRNTQFQPRKAPLKHESLGSHSLPDRDPASAWGAARDDCTFQWSVSSEFLLSLFLIEHFRNPFTCLYLILSTWPCLTFLELRASAFIPSTVFRPHHLPSNLSIPRLYPSSNGPILILRSPSPAPLFSPFIPIFILILKSSSMAYIHLYNSCLPGTHHEALPCGAVQTKIRDLPPDEDHPGQESGQMPCHLGEAMGQIPARAEAGAQEGRLQRKQKSAAGNRRHYCHECGKTFAQSSGLTKHRRIHTGEKPYECEECGKTFIGSSALVIHQRVHTGEKPYECEECGKVFSHSSNLIKHQRTHTGEKPY</sequence>
<evidence type="ECO:0000256" key="3">
    <source>
        <dbReference type="ARBA" id="ARBA00022499"/>
    </source>
</evidence>
<dbReference type="InterPro" id="IPR003309">
    <property type="entry name" value="SCAN_dom"/>
</dbReference>